<evidence type="ECO:0000313" key="1">
    <source>
        <dbReference type="EMBL" id="CCJ29351.1"/>
    </source>
</evidence>
<name>L0PAD0_PNEJI</name>
<reference evidence="1 2" key="1">
    <citation type="journal article" date="2012" name="MBio">
        <title>De novo assembly of the Pneumocystis jirovecii genome from a single bronchoalveolar lavage fluid specimen from a patient.</title>
        <authorList>
            <person name="Cisse O.H."/>
            <person name="Pagni M."/>
            <person name="Hauser P.M."/>
        </authorList>
    </citation>
    <scope>NUCLEOTIDE SEQUENCE [LARGE SCALE GENOMIC DNA]</scope>
    <source>
        <strain evidence="1 2">SE8</strain>
    </source>
</reference>
<proteinExistence type="predicted"/>
<dbReference type="InParanoid" id="L0PAD0"/>
<dbReference type="AlphaFoldDB" id="L0PAD0"/>
<evidence type="ECO:0000313" key="2">
    <source>
        <dbReference type="Proteomes" id="UP000010422"/>
    </source>
</evidence>
<comment type="caution">
    <text evidence="1">The sequence shown here is derived from an EMBL/GenBank/DDBJ whole genome shotgun (WGS) entry which is preliminary data.</text>
</comment>
<dbReference type="Proteomes" id="UP000010422">
    <property type="component" value="Unassembled WGS sequence"/>
</dbReference>
<accession>L0PAD0</accession>
<organism evidence="2">
    <name type="scientific">Pneumocystis jirovecii</name>
    <name type="common">Human pneumocystis pneumonia agent</name>
    <dbReference type="NCBI Taxonomy" id="42068"/>
    <lineage>
        <taxon>Eukaryota</taxon>
        <taxon>Fungi</taxon>
        <taxon>Dikarya</taxon>
        <taxon>Ascomycota</taxon>
        <taxon>Taphrinomycotina</taxon>
        <taxon>Pneumocystomycetes</taxon>
        <taxon>Pneumocystaceae</taxon>
        <taxon>Pneumocystis</taxon>
    </lineage>
</organism>
<protein>
    <submittedName>
        <fullName evidence="1">Uncharacterized protein</fullName>
    </submittedName>
</protein>
<gene>
    <name evidence="1" type="ORF">PNEJI1_001914</name>
</gene>
<sequence>MFIITKPYTIYYSKTSASLKLFIIFIFRNPKPILLSSKIESLFLFLLEEIFFNVIFFSVETLFIESNDIENADATEENLKLESPFSSLSEIDVVTTFSNKVVFIAVSVVSSPQSISSSGGARSPRSSLEALASSRRIIISSFLPDTTKDLFCKSSLSAGILRDL</sequence>
<dbReference type="VEuPathDB" id="FungiDB:PNEJI1_001914"/>
<dbReference type="EMBL" id="CAKM01000178">
    <property type="protein sequence ID" value="CCJ29351.1"/>
    <property type="molecule type" value="Genomic_DNA"/>
</dbReference>